<dbReference type="Pfam" id="PF20568">
    <property type="entry name" value="DUF6777"/>
    <property type="match status" value="1"/>
</dbReference>
<feature type="compositionally biased region" description="Pro residues" evidence="1">
    <location>
        <begin position="27"/>
        <end position="42"/>
    </location>
</feature>
<feature type="region of interest" description="Disordered" evidence="1">
    <location>
        <begin position="112"/>
        <end position="162"/>
    </location>
</feature>
<feature type="compositionally biased region" description="Pro residues" evidence="1">
    <location>
        <begin position="375"/>
        <end position="400"/>
    </location>
</feature>
<evidence type="ECO:0000313" key="3">
    <source>
        <dbReference type="EMBL" id="WLQ61099.1"/>
    </source>
</evidence>
<dbReference type="Proteomes" id="UP001235744">
    <property type="component" value="Chromosome"/>
</dbReference>
<dbReference type="RefSeq" id="WP_306068782.1">
    <property type="nucleotide sequence ID" value="NZ_CP120988.1"/>
</dbReference>
<feature type="compositionally biased region" description="Low complexity" evidence="1">
    <location>
        <begin position="1"/>
        <end position="11"/>
    </location>
</feature>
<evidence type="ECO:0000256" key="1">
    <source>
        <dbReference type="SAM" id="MobiDB-lite"/>
    </source>
</evidence>
<feature type="region of interest" description="Disordered" evidence="1">
    <location>
        <begin position="311"/>
        <end position="434"/>
    </location>
</feature>
<feature type="compositionally biased region" description="Low complexity" evidence="1">
    <location>
        <begin position="353"/>
        <end position="374"/>
    </location>
</feature>
<name>A0ABY9J232_9ACTN</name>
<feature type="compositionally biased region" description="Low complexity" evidence="1">
    <location>
        <begin position="424"/>
        <end position="434"/>
    </location>
</feature>
<proteinExistence type="predicted"/>
<organism evidence="3 4">
    <name type="scientific">Streptomyces poriferorum</name>
    <dbReference type="NCBI Taxonomy" id="2798799"/>
    <lineage>
        <taxon>Bacteria</taxon>
        <taxon>Bacillati</taxon>
        <taxon>Actinomycetota</taxon>
        <taxon>Actinomycetes</taxon>
        <taxon>Kitasatosporales</taxon>
        <taxon>Streptomycetaceae</taxon>
        <taxon>Streptomyces</taxon>
    </lineage>
</organism>
<feature type="region of interest" description="Disordered" evidence="1">
    <location>
        <begin position="1"/>
        <end position="72"/>
    </location>
</feature>
<feature type="compositionally biased region" description="Low complexity" evidence="1">
    <location>
        <begin position="59"/>
        <end position="69"/>
    </location>
</feature>
<accession>A0ABY9J232</accession>
<feature type="domain" description="DUF6777" evidence="2">
    <location>
        <begin position="156"/>
        <end position="317"/>
    </location>
</feature>
<reference evidence="3 4" key="1">
    <citation type="submission" date="2023-03" db="EMBL/GenBank/DDBJ databases">
        <title>Isolation and description of six Streptomyces strains from soil environments, able to metabolize different microbial glucans.</title>
        <authorList>
            <person name="Widen T."/>
            <person name="Larsbrink J."/>
        </authorList>
    </citation>
    <scope>NUCLEOTIDE SEQUENCE [LARGE SCALE GENOMIC DNA]</scope>
    <source>
        <strain evidence="3 4">Alt2</strain>
    </source>
</reference>
<protein>
    <recommendedName>
        <fullName evidence="2">DUF6777 domain-containing protein</fullName>
    </recommendedName>
</protein>
<feature type="compositionally biased region" description="Polar residues" evidence="1">
    <location>
        <begin position="123"/>
        <end position="157"/>
    </location>
</feature>
<feature type="compositionally biased region" description="Basic and acidic residues" evidence="1">
    <location>
        <begin position="311"/>
        <end position="334"/>
    </location>
</feature>
<gene>
    <name evidence="3" type="ORF">P8A19_39265</name>
</gene>
<dbReference type="EMBL" id="CP120988">
    <property type="protein sequence ID" value="WLQ61099.1"/>
    <property type="molecule type" value="Genomic_DNA"/>
</dbReference>
<dbReference type="InterPro" id="IPR046704">
    <property type="entry name" value="DUF6777"/>
</dbReference>
<keyword evidence="4" id="KW-1185">Reference proteome</keyword>
<sequence>MSDQPPSSGRPTGPPSGPLSGPSQEGPVPPPPGRPSGPPAGPPSGGGHDGPPGPGGPGETPEGPGRGPRTPWWRSVPKVATIAVALVAAVVLTVVLTRPGGSDQAGGEVFLEAAGSTGPDPFTGSTARSSAGNATPTAVPSPVASASRTRSNVTQGVDGSAPGLYGGTRKVASCDVEKQITALADQPAKNKAFASVEGIDPSGVPAYLRALTPVQLRLDTRVTNHGYENGSATSYQAVLQAGTAVLIDDRGVPRVRCACGNPLLPPVALKGTPQQRGEAWPGYRAGDVVVVEPAAQPVDVFVMFDPDTEGWFERDAGDTGDGDKKTHPPADSDASRCPPRSGGGSAEPCPSDPSSRAPSSGEPSSPSTEPGESTEPPPPPPSSEEPPPSPPPSSEEPPPTSESAPEPVTPQTGESEAPPPAPPASGDGTAAGTA</sequence>
<evidence type="ECO:0000259" key="2">
    <source>
        <dbReference type="Pfam" id="PF20568"/>
    </source>
</evidence>
<evidence type="ECO:0000313" key="4">
    <source>
        <dbReference type="Proteomes" id="UP001235744"/>
    </source>
</evidence>